<dbReference type="Proteomes" id="UP000707206">
    <property type="component" value="Unassembled WGS sequence"/>
</dbReference>
<dbReference type="Gene3D" id="3.30.1150.10">
    <property type="match status" value="2"/>
</dbReference>
<evidence type="ECO:0000256" key="10">
    <source>
        <dbReference type="SAM" id="Phobius"/>
    </source>
</evidence>
<evidence type="ECO:0000256" key="4">
    <source>
        <dbReference type="ARBA" id="ARBA00022475"/>
    </source>
</evidence>
<dbReference type="GO" id="GO:0015031">
    <property type="term" value="P:protein transport"/>
    <property type="evidence" value="ECO:0007669"/>
    <property type="project" value="UniProtKB-KW"/>
</dbReference>
<feature type="transmembrane region" description="Helical" evidence="10">
    <location>
        <begin position="91"/>
        <end position="109"/>
    </location>
</feature>
<name>A0A967AXM7_9FLAO</name>
<evidence type="ECO:0000256" key="2">
    <source>
        <dbReference type="ARBA" id="ARBA00006555"/>
    </source>
</evidence>
<feature type="transmembrane region" description="Helical" evidence="10">
    <location>
        <begin position="262"/>
        <end position="279"/>
    </location>
</feature>
<keyword evidence="5" id="KW-0997">Cell inner membrane</keyword>
<keyword evidence="13" id="KW-1185">Reference proteome</keyword>
<dbReference type="PANTHER" id="PTHR33446">
    <property type="entry name" value="PROTEIN TONB-RELATED"/>
    <property type="match status" value="1"/>
</dbReference>
<dbReference type="AlphaFoldDB" id="A0A967AXM7"/>
<evidence type="ECO:0000256" key="6">
    <source>
        <dbReference type="ARBA" id="ARBA00022692"/>
    </source>
</evidence>
<comment type="similarity">
    <text evidence="2">Belongs to the TonB family.</text>
</comment>
<protein>
    <submittedName>
        <fullName evidence="12">M56 family metallopeptidase</fullName>
    </submittedName>
</protein>
<dbReference type="EMBL" id="VIKU02000001">
    <property type="protein sequence ID" value="NHF58466.1"/>
    <property type="molecule type" value="Genomic_DNA"/>
</dbReference>
<feature type="domain" description="TonB C-terminal" evidence="11">
    <location>
        <begin position="562"/>
        <end position="651"/>
    </location>
</feature>
<dbReference type="RefSeq" id="WP_152572959.1">
    <property type="nucleotide sequence ID" value="NZ_VIKU02000001.1"/>
</dbReference>
<keyword evidence="3" id="KW-0813">Transport</keyword>
<keyword evidence="6 10" id="KW-0812">Transmembrane</keyword>
<keyword evidence="4" id="KW-1003">Cell membrane</keyword>
<dbReference type="PANTHER" id="PTHR33446:SF2">
    <property type="entry name" value="PROTEIN TONB"/>
    <property type="match status" value="1"/>
</dbReference>
<dbReference type="GO" id="GO:0055085">
    <property type="term" value="P:transmembrane transport"/>
    <property type="evidence" value="ECO:0007669"/>
    <property type="project" value="InterPro"/>
</dbReference>
<dbReference type="CDD" id="cd07341">
    <property type="entry name" value="M56_BlaR1_MecR1_like"/>
    <property type="match status" value="1"/>
</dbReference>
<dbReference type="GO" id="GO:0031992">
    <property type="term" value="F:energy transducer activity"/>
    <property type="evidence" value="ECO:0007669"/>
    <property type="project" value="TreeGrafter"/>
</dbReference>
<dbReference type="SUPFAM" id="SSF74653">
    <property type="entry name" value="TolA/TonB C-terminal domain"/>
    <property type="match status" value="2"/>
</dbReference>
<dbReference type="InterPro" id="IPR006260">
    <property type="entry name" value="TonB/TolA_C"/>
</dbReference>
<feature type="domain" description="TonB C-terminal" evidence="11">
    <location>
        <begin position="414"/>
        <end position="509"/>
    </location>
</feature>
<evidence type="ECO:0000256" key="5">
    <source>
        <dbReference type="ARBA" id="ARBA00022519"/>
    </source>
</evidence>
<evidence type="ECO:0000256" key="1">
    <source>
        <dbReference type="ARBA" id="ARBA00004383"/>
    </source>
</evidence>
<keyword evidence="8 10" id="KW-1133">Transmembrane helix</keyword>
<dbReference type="GO" id="GO:0098797">
    <property type="term" value="C:plasma membrane protein complex"/>
    <property type="evidence" value="ECO:0007669"/>
    <property type="project" value="TreeGrafter"/>
</dbReference>
<reference evidence="12" key="1">
    <citation type="submission" date="2019-07" db="EMBL/GenBank/DDBJ databases">
        <authorList>
            <person name="De-Chao Zhang Q."/>
        </authorList>
    </citation>
    <scope>NUCLEOTIDE SEQUENCE</scope>
    <source>
        <strain evidence="12">TP-CH-4</strain>
    </source>
</reference>
<dbReference type="NCBIfam" id="TIGR01352">
    <property type="entry name" value="tonB_Cterm"/>
    <property type="match status" value="2"/>
</dbReference>
<comment type="subcellular location">
    <subcellularLocation>
        <location evidence="1">Cell inner membrane</location>
        <topology evidence="1">Single-pass membrane protein</topology>
        <orientation evidence="1">Periplasmic side</orientation>
    </subcellularLocation>
</comment>
<dbReference type="Pfam" id="PF05569">
    <property type="entry name" value="Peptidase_M56"/>
    <property type="match status" value="1"/>
</dbReference>
<feature type="transmembrane region" description="Helical" evidence="10">
    <location>
        <begin position="34"/>
        <end position="51"/>
    </location>
</feature>
<keyword evidence="7" id="KW-0653">Protein transport</keyword>
<reference evidence="12" key="2">
    <citation type="submission" date="2020-03" db="EMBL/GenBank/DDBJ databases">
        <title>Flavobacteriaceae bacterium strain TP-CH-4, a member of the family Flavobacteriaceae isolated from a deep-sea seamount.</title>
        <authorList>
            <person name="Zhang D.-C."/>
        </authorList>
    </citation>
    <scope>NUCLEOTIDE SEQUENCE</scope>
    <source>
        <strain evidence="12">TP-CH-4</strain>
    </source>
</reference>
<evidence type="ECO:0000313" key="12">
    <source>
        <dbReference type="EMBL" id="NHF58466.1"/>
    </source>
</evidence>
<evidence type="ECO:0000259" key="11">
    <source>
        <dbReference type="PROSITE" id="PS52015"/>
    </source>
</evidence>
<dbReference type="InterPro" id="IPR008756">
    <property type="entry name" value="Peptidase_M56"/>
</dbReference>
<gene>
    <name evidence="12" type="ORF">FK220_003900</name>
</gene>
<sequence>MIQYILECIIFQLVFLSIYDLLLKGETFFQWNRLYLISTYLLSLVLPWIKIEALSTQLPKEYHVYPAFLMELDQASVVTVASENQGLQLTWLQGVFFGGMFLATILFTYKLYRIYRFRKEGTVHYFPDFTKIIIANTDIAFSFFKSVFLGDRVLEKEHQGIILHEMVHIEQRHTWDLLFFESMRIVGWFNPLVYLYQGRIAELHEFIADAKVAKADKKGQYQLLLSQVFQTQHISFVNQFFKTSLIKKRIVMLQKAKSRKVFQLKYLILAPIVFCMLYYTSCVSELDQSEGIKETFVVGDVANLTLDEESRIFTRLIDLSVQSKNWNLLLKDTSSSIEFSSPNDEASFISGPGGIPIKAKMQIESSILEEDFSLFDAASKNIQIVINENSVPFGVVDEVPIFPGCDNKTDKRACFQDGIQRHISKNFRYPLEAQKQGIEGRVNAIFVITKDGSVQGLKMRGPDKLLEAEVARILSRLPQMTPGKQDGKAVNVPFSIPITFKLQQGSFNGINEDSEYEKVKAAQIAEMPEDLKIEFQNAVPFGEVAQVPILPGCEDASDGRACFMEKMRTHIMKNFNYPTKAKEQGIQGRVNVMFLISKEGEITSIAKRGPHTLLEDEAVRIISRLPKMQPGKKANGQPVNVPFSIPITFKL</sequence>
<evidence type="ECO:0000256" key="9">
    <source>
        <dbReference type="ARBA" id="ARBA00023136"/>
    </source>
</evidence>
<dbReference type="InterPro" id="IPR037682">
    <property type="entry name" value="TonB_C"/>
</dbReference>
<evidence type="ECO:0000256" key="7">
    <source>
        <dbReference type="ARBA" id="ARBA00022927"/>
    </source>
</evidence>
<evidence type="ECO:0000256" key="3">
    <source>
        <dbReference type="ARBA" id="ARBA00022448"/>
    </source>
</evidence>
<evidence type="ECO:0000313" key="13">
    <source>
        <dbReference type="Proteomes" id="UP000707206"/>
    </source>
</evidence>
<comment type="caution">
    <text evidence="12">The sequence shown here is derived from an EMBL/GenBank/DDBJ whole genome shotgun (WGS) entry which is preliminary data.</text>
</comment>
<dbReference type="PROSITE" id="PS52015">
    <property type="entry name" value="TONB_CTD"/>
    <property type="match status" value="2"/>
</dbReference>
<keyword evidence="9 10" id="KW-0472">Membrane</keyword>
<dbReference type="Pfam" id="PF03544">
    <property type="entry name" value="TonB_C"/>
    <property type="match status" value="2"/>
</dbReference>
<accession>A0A967AXM7</accession>
<evidence type="ECO:0000256" key="8">
    <source>
        <dbReference type="ARBA" id="ARBA00022989"/>
    </source>
</evidence>
<organism evidence="12 13">
    <name type="scientific">Pelagihabitans pacificus</name>
    <dbReference type="NCBI Taxonomy" id="2696054"/>
    <lineage>
        <taxon>Bacteria</taxon>
        <taxon>Pseudomonadati</taxon>
        <taxon>Bacteroidota</taxon>
        <taxon>Flavobacteriia</taxon>
        <taxon>Flavobacteriales</taxon>
        <taxon>Flavobacteriaceae</taxon>
        <taxon>Pelagihabitans</taxon>
    </lineage>
</organism>
<dbReference type="InterPro" id="IPR051045">
    <property type="entry name" value="TonB-dependent_transducer"/>
</dbReference>
<proteinExistence type="inferred from homology"/>